<dbReference type="InterPro" id="IPR019734">
    <property type="entry name" value="TPR_rpt"/>
</dbReference>
<evidence type="ECO:0000313" key="4">
    <source>
        <dbReference type="EMBL" id="NER31437.1"/>
    </source>
</evidence>
<dbReference type="GO" id="GO:0043495">
    <property type="term" value="F:protein-membrane adaptor activity"/>
    <property type="evidence" value="ECO:0007669"/>
    <property type="project" value="InterPro"/>
</dbReference>
<evidence type="ECO:0000256" key="1">
    <source>
        <dbReference type="PROSITE-ProRule" id="PRU00339"/>
    </source>
</evidence>
<dbReference type="InterPro" id="IPR011990">
    <property type="entry name" value="TPR-like_helical_dom_sf"/>
</dbReference>
<accession>A0A6B3NI51</accession>
<evidence type="ECO:0000259" key="2">
    <source>
        <dbReference type="Pfam" id="PF10579"/>
    </source>
</evidence>
<comment type="caution">
    <text evidence="4">The sequence shown here is derived from an EMBL/GenBank/DDBJ whole genome shotgun (WGS) entry which is preliminary data.</text>
</comment>
<dbReference type="Pfam" id="PF12770">
    <property type="entry name" value="CHAT"/>
    <property type="match status" value="1"/>
</dbReference>
<dbReference type="SMART" id="SM00028">
    <property type="entry name" value="TPR"/>
    <property type="match status" value="5"/>
</dbReference>
<dbReference type="PROSITE" id="PS50005">
    <property type="entry name" value="TPR"/>
    <property type="match status" value="1"/>
</dbReference>
<dbReference type="EMBL" id="JAAHFQ010000818">
    <property type="protein sequence ID" value="NER31437.1"/>
    <property type="molecule type" value="Genomic_DNA"/>
</dbReference>
<dbReference type="InterPro" id="IPR024983">
    <property type="entry name" value="CHAT_dom"/>
</dbReference>
<name>A0A6B3NI51_9CYAN</name>
<proteinExistence type="predicted"/>
<reference evidence="4" key="1">
    <citation type="submission" date="2019-11" db="EMBL/GenBank/DDBJ databases">
        <title>Genomic insights into an expanded diversity of filamentous marine cyanobacteria reveals the extraordinary biosynthetic potential of Moorea and Okeania.</title>
        <authorList>
            <person name="Ferreira Leao T."/>
            <person name="Wang M."/>
            <person name="Moss N."/>
            <person name="Da Silva R."/>
            <person name="Sanders J."/>
            <person name="Nurk S."/>
            <person name="Gurevich A."/>
            <person name="Humphrey G."/>
            <person name="Reher R."/>
            <person name="Zhu Q."/>
            <person name="Belda-Ferre P."/>
            <person name="Glukhov E."/>
            <person name="Rex R."/>
            <person name="Dorrestein P.C."/>
            <person name="Knight R."/>
            <person name="Pevzner P."/>
            <person name="Gerwick W.H."/>
            <person name="Gerwick L."/>
        </authorList>
    </citation>
    <scope>NUCLEOTIDE SEQUENCE</scope>
    <source>
        <strain evidence="4">SIO1C4</strain>
    </source>
</reference>
<feature type="repeat" description="TPR" evidence="1">
    <location>
        <begin position="180"/>
        <end position="213"/>
    </location>
</feature>
<evidence type="ECO:0000259" key="3">
    <source>
        <dbReference type="Pfam" id="PF12770"/>
    </source>
</evidence>
<dbReference type="GO" id="GO:0033130">
    <property type="term" value="F:acetylcholine receptor binding"/>
    <property type="evidence" value="ECO:0007669"/>
    <property type="project" value="InterPro"/>
</dbReference>
<organism evidence="4">
    <name type="scientific">Symploca sp. SIO1C4</name>
    <dbReference type="NCBI Taxonomy" id="2607765"/>
    <lineage>
        <taxon>Bacteria</taxon>
        <taxon>Bacillati</taxon>
        <taxon>Cyanobacteriota</taxon>
        <taxon>Cyanophyceae</taxon>
        <taxon>Coleofasciculales</taxon>
        <taxon>Coleofasciculaceae</taxon>
        <taxon>Symploca</taxon>
    </lineage>
</organism>
<dbReference type="InterPro" id="IPR019568">
    <property type="entry name" value="Rapsyn_myristoylation/link_N"/>
</dbReference>
<feature type="domain" description="Rapsyn myristoylation/linker region N-terminal" evidence="2">
    <location>
        <begin position="50"/>
        <end position="116"/>
    </location>
</feature>
<dbReference type="Pfam" id="PF13176">
    <property type="entry name" value="TPR_7"/>
    <property type="match status" value="2"/>
</dbReference>
<keyword evidence="1" id="KW-0802">TPR repeat</keyword>
<dbReference type="SUPFAM" id="SSF48452">
    <property type="entry name" value="TPR-like"/>
    <property type="match status" value="3"/>
</dbReference>
<dbReference type="PANTHER" id="PTHR10098">
    <property type="entry name" value="RAPSYN-RELATED"/>
    <property type="match status" value="1"/>
</dbReference>
<dbReference type="Pfam" id="PF10579">
    <property type="entry name" value="Rapsyn_N"/>
    <property type="match status" value="1"/>
</dbReference>
<feature type="domain" description="CHAT" evidence="3">
    <location>
        <begin position="607"/>
        <end position="897"/>
    </location>
</feature>
<protein>
    <submittedName>
        <fullName evidence="4">CHAT domain-containing protein</fullName>
    </submittedName>
</protein>
<dbReference type="Gene3D" id="1.25.40.10">
    <property type="entry name" value="Tetratricopeptide repeat domain"/>
    <property type="match status" value="3"/>
</dbReference>
<dbReference type="AlphaFoldDB" id="A0A6B3NI51"/>
<sequence>MLGKPHQLSYRQFLSFLFLGSLILCLCLDIIPSSGWQLKLETAANAQSLQTNQLVQQGIDHYHSGDFHAAIELWQNALSSQSQPQQQVKILKYLARAYQQIGQVEQKITYLDRVINSYRQAGLRVQLGRMLTEKAQAYISLGQHRDAIAILCSRSRKNLACDDNSAWQIARSESDDLGQAAALGSLGNAYRLQGEYDLATQYLETSLEIAKQIEQPAYILAAQNSLGNLYASIAKRDYRYAQFAQQARDRQALQNFRHNASNYQHKALTYFEANLKLARQHNHHWGEMRSLLNLLTLTHQNSNTDSSKFSNTLQQALALIETLPNSREKVYALIRVAPFVPKSSLAFTAFDTEQASKSLRSESTEKVIELLEQAIFIAQQLQDTSAESFALGRLGHVYECLGDYELALKLTQQAQLALINKESLYLWQWQEGRIFKAQAKEKKAIAAYQRAVDTLKTIRGNLAIASRDFQLDFREAVEPIYRQLTEIRLENAFHSANTSDFQTELTSAMATIDELRLAELQNYLGNECELPMTEKSIAQVNDRTALLSSIILGQRIAIILTLPEYQGKLRLQLHWLPINSQEIRVLINDLRFKLEKLSDRGHSYKQQARQVYDLLIRPFAADLEAADIKTIVFMHDGILRSIPMAILYDGEQFLIEKYAITNTPSLKLTNHSLLDKKALKVLAFGLTKPSRIAPQTFFPPLENVKSEIESIGITIPNSKGLLDEKFTRERLQQELQQNNHPILHLATHAKFDIDPRQTFLVTGKLISSQKEGATTNDYNEKLTMNQLYQIIRTIDNGNQQLELLILTACETAAGSDRDALGIAGIALQAGVQSAVATLWQVDDQATATIITRFYQGLRQGLSKVEALQATQKAWLEVHPKGRYSHPGYWAPFIIVGNWF</sequence>
<gene>
    <name evidence="4" type="ORF">F6J89_28430</name>
</gene>